<protein>
    <submittedName>
        <fullName evidence="2">Uncharacterized protein</fullName>
    </submittedName>
</protein>
<dbReference type="KEGG" id="lar:lam_605"/>
<accession>U6B890</accession>
<proteinExistence type="predicted"/>
<name>U6B890_9HYPH</name>
<dbReference type="Proteomes" id="UP000017862">
    <property type="component" value="Chromosome"/>
</dbReference>
<keyword evidence="3" id="KW-1185">Reference proteome</keyword>
<sequence length="68" mass="8275">MIYYSRNYQIIAHACSNNMNMIYETLFFIFISRNSVIIIYKPNKKKTTNLMRLIQKYQKKSHWISSSF</sequence>
<dbReference type="AlphaFoldDB" id="U6B890"/>
<dbReference type="HOGENOM" id="CLU_2786143_0_0_5"/>
<feature type="transmembrane region" description="Helical" evidence="1">
    <location>
        <begin position="21"/>
        <end position="40"/>
    </location>
</feature>
<evidence type="ECO:0000313" key="3">
    <source>
        <dbReference type="Proteomes" id="UP000017862"/>
    </source>
</evidence>
<dbReference type="EMBL" id="CP006604">
    <property type="protein sequence ID" value="AHA27952.1"/>
    <property type="molecule type" value="Genomic_DNA"/>
</dbReference>
<organism evidence="2 3">
    <name type="scientific">Candidatus Liberibacter americanus str. Sao Paulo</name>
    <dbReference type="NCBI Taxonomy" id="1261131"/>
    <lineage>
        <taxon>Bacteria</taxon>
        <taxon>Pseudomonadati</taxon>
        <taxon>Pseudomonadota</taxon>
        <taxon>Alphaproteobacteria</taxon>
        <taxon>Hyphomicrobiales</taxon>
        <taxon>Rhizobiaceae</taxon>
        <taxon>Liberibacter</taxon>
    </lineage>
</organism>
<reference evidence="2 3" key="1">
    <citation type="journal article" date="2014" name="Mol. Plant Microbe Interact.">
        <title>The complete genome sequence of Candidatus Liberibacter americanus, associated with citrus Huanglongbing.</title>
        <authorList>
            <person name="Wulff N.A."/>
            <person name="Zhang S."/>
            <person name="Setubal J.C."/>
            <person name="Almeida N.F."/>
            <person name="Martins E.C."/>
            <person name="Harakava R."/>
            <person name="Kumar D."/>
            <person name="Rangel L.T."/>
            <person name="Foissac X."/>
            <person name="Bove J."/>
            <person name="Gabriel D.W."/>
        </authorList>
    </citation>
    <scope>NUCLEOTIDE SEQUENCE [LARGE SCALE GENOMIC DNA]</scope>
    <source>
        <strain evidence="2 3">Sao Paulo</strain>
    </source>
</reference>
<keyword evidence="1" id="KW-1133">Transmembrane helix</keyword>
<evidence type="ECO:0000256" key="1">
    <source>
        <dbReference type="SAM" id="Phobius"/>
    </source>
</evidence>
<evidence type="ECO:0000313" key="2">
    <source>
        <dbReference type="EMBL" id="AHA27952.1"/>
    </source>
</evidence>
<gene>
    <name evidence="2" type="ORF">lam_605</name>
</gene>
<keyword evidence="1" id="KW-0472">Membrane</keyword>
<keyword evidence="1" id="KW-0812">Transmembrane</keyword>